<accession>A0A6G0WW55</accession>
<evidence type="ECO:0000259" key="7">
    <source>
        <dbReference type="Pfam" id="PF01545"/>
    </source>
</evidence>
<dbReference type="EMBL" id="VJMJ01000140">
    <property type="protein sequence ID" value="KAF0731719.1"/>
    <property type="molecule type" value="Genomic_DNA"/>
</dbReference>
<evidence type="ECO:0000256" key="2">
    <source>
        <dbReference type="ARBA" id="ARBA00008114"/>
    </source>
</evidence>
<dbReference type="PANTHER" id="PTHR43840:SF15">
    <property type="entry name" value="MITOCHONDRIAL METAL TRANSPORTER 1-RELATED"/>
    <property type="match status" value="1"/>
</dbReference>
<dbReference type="NCBIfam" id="TIGR01297">
    <property type="entry name" value="CDF"/>
    <property type="match status" value="1"/>
</dbReference>
<dbReference type="Pfam" id="PF01545">
    <property type="entry name" value="Cation_efflux"/>
    <property type="match status" value="1"/>
</dbReference>
<gene>
    <name evidence="9" type="ORF">Ae201684_011023</name>
</gene>
<dbReference type="InterPro" id="IPR058533">
    <property type="entry name" value="Cation_efflux_TM"/>
</dbReference>
<dbReference type="Gene3D" id="3.30.70.1350">
    <property type="entry name" value="Cation efflux protein, cytoplasmic domain"/>
    <property type="match status" value="2"/>
</dbReference>
<dbReference type="InterPro" id="IPR050291">
    <property type="entry name" value="CDF_Transporter"/>
</dbReference>
<reference evidence="9 10" key="1">
    <citation type="submission" date="2019-07" db="EMBL/GenBank/DDBJ databases">
        <title>Genomics analysis of Aphanomyces spp. identifies a new class of oomycete effector associated with host adaptation.</title>
        <authorList>
            <person name="Gaulin E."/>
        </authorList>
    </citation>
    <scope>NUCLEOTIDE SEQUENCE [LARGE SCALE GENOMIC DNA]</scope>
    <source>
        <strain evidence="9 10">ATCC 201684</strain>
    </source>
</reference>
<dbReference type="GO" id="GO:0008324">
    <property type="term" value="F:monoatomic cation transmembrane transporter activity"/>
    <property type="evidence" value="ECO:0007669"/>
    <property type="project" value="InterPro"/>
</dbReference>
<dbReference type="AlphaFoldDB" id="A0A6G0WW55"/>
<feature type="domain" description="Cation efflux protein cytoplasmic" evidence="8">
    <location>
        <begin position="262"/>
        <end position="337"/>
    </location>
</feature>
<proteinExistence type="inferred from homology"/>
<dbReference type="InterPro" id="IPR002524">
    <property type="entry name" value="Cation_efflux"/>
</dbReference>
<comment type="subcellular location">
    <subcellularLocation>
        <location evidence="1">Membrane</location>
        <topology evidence="1">Multi-pass membrane protein</topology>
    </subcellularLocation>
</comment>
<dbReference type="Gene3D" id="1.20.1510.10">
    <property type="entry name" value="Cation efflux protein transmembrane domain"/>
    <property type="match status" value="1"/>
</dbReference>
<evidence type="ECO:0000256" key="6">
    <source>
        <dbReference type="ARBA" id="ARBA00023136"/>
    </source>
</evidence>
<dbReference type="SUPFAM" id="SSF161111">
    <property type="entry name" value="Cation efflux protein transmembrane domain-like"/>
    <property type="match status" value="1"/>
</dbReference>
<keyword evidence="10" id="KW-1185">Reference proteome</keyword>
<dbReference type="InterPro" id="IPR027469">
    <property type="entry name" value="Cation_efflux_TMD_sf"/>
</dbReference>
<keyword evidence="3" id="KW-0813">Transport</keyword>
<comment type="similarity">
    <text evidence="2">Belongs to the cation diffusion facilitator (CDF) transporter (TC 2.A.4) family.</text>
</comment>
<evidence type="ECO:0000256" key="1">
    <source>
        <dbReference type="ARBA" id="ARBA00004141"/>
    </source>
</evidence>
<dbReference type="SUPFAM" id="SSF160240">
    <property type="entry name" value="Cation efflux protein cytoplasmic domain-like"/>
    <property type="match status" value="2"/>
</dbReference>
<feature type="domain" description="Cation efflux protein transmembrane" evidence="7">
    <location>
        <begin position="49"/>
        <end position="256"/>
    </location>
</feature>
<name>A0A6G0WW55_9STRA</name>
<keyword evidence="6" id="KW-0472">Membrane</keyword>
<evidence type="ECO:0000259" key="8">
    <source>
        <dbReference type="Pfam" id="PF16916"/>
    </source>
</evidence>
<evidence type="ECO:0000256" key="5">
    <source>
        <dbReference type="ARBA" id="ARBA00022989"/>
    </source>
</evidence>
<dbReference type="GO" id="GO:0016020">
    <property type="term" value="C:membrane"/>
    <property type="evidence" value="ECO:0007669"/>
    <property type="project" value="UniProtKB-SubCell"/>
</dbReference>
<evidence type="ECO:0000256" key="3">
    <source>
        <dbReference type="ARBA" id="ARBA00022448"/>
    </source>
</evidence>
<dbReference type="Proteomes" id="UP000481153">
    <property type="component" value="Unassembled WGS sequence"/>
</dbReference>
<keyword evidence="5" id="KW-1133">Transmembrane helix</keyword>
<keyword evidence="4" id="KW-0812">Transmembrane</keyword>
<sequence length="459" mass="49591">MLRWTRRFHAGCSSKNFAAVDVPSSRRQHSTAKDNQVQCDEAMRITRLGMYVNVALAACKGTVGCAVNSTALIADAAHSLSDLLSDVVTLWSVRISRLPPDEDHPYGYGKFEAVGSLTVGAILTAAGVGMGYDAFQILQTGVDMHAAALPLDLSFVTDLDRSTQWGIAAGAAGISIAAKEALYHATVRIGKQAKSKVLIANAWHHRTDAISSFVALGGIAGAMANIPWFDPIAGGVVSLMIAKTGVDICMDSVRELTDKSVEDEVLELLRHSSSSVEDVQSVSNVRARRMGPYTLVDLRINVHGRTSVSAAQQVAARVQAQVLRQVPDVSEVLVHIDVARDPASATGATTEQMRPYREIKQDVLHAINTIPEIVDVTHVNVHWVVQPGANVELGHGYGTELDVTIAVSPDMAVRDVHEVARRARREIERLSYVVQADIHLELYDDEPTASNDDTLAQDR</sequence>
<evidence type="ECO:0000313" key="9">
    <source>
        <dbReference type="EMBL" id="KAF0731719.1"/>
    </source>
</evidence>
<evidence type="ECO:0000256" key="4">
    <source>
        <dbReference type="ARBA" id="ARBA00022692"/>
    </source>
</evidence>
<protein>
    <submittedName>
        <fullName evidence="9">Uncharacterized protein</fullName>
    </submittedName>
</protein>
<dbReference type="InterPro" id="IPR036837">
    <property type="entry name" value="Cation_efflux_CTD_sf"/>
</dbReference>
<dbReference type="InterPro" id="IPR027470">
    <property type="entry name" value="Cation_efflux_CTD"/>
</dbReference>
<dbReference type="FunFam" id="1.20.1510.10:FF:000006">
    <property type="entry name" value="Divalent cation efflux transporter"/>
    <property type="match status" value="1"/>
</dbReference>
<evidence type="ECO:0000313" key="10">
    <source>
        <dbReference type="Proteomes" id="UP000481153"/>
    </source>
</evidence>
<comment type="caution">
    <text evidence="9">The sequence shown here is derived from an EMBL/GenBank/DDBJ whole genome shotgun (WGS) entry which is preliminary data.</text>
</comment>
<dbReference type="PANTHER" id="PTHR43840">
    <property type="entry name" value="MITOCHONDRIAL METAL TRANSPORTER 1-RELATED"/>
    <property type="match status" value="1"/>
</dbReference>
<organism evidence="9 10">
    <name type="scientific">Aphanomyces euteiches</name>
    <dbReference type="NCBI Taxonomy" id="100861"/>
    <lineage>
        <taxon>Eukaryota</taxon>
        <taxon>Sar</taxon>
        <taxon>Stramenopiles</taxon>
        <taxon>Oomycota</taxon>
        <taxon>Saprolegniomycetes</taxon>
        <taxon>Saprolegniales</taxon>
        <taxon>Verrucalvaceae</taxon>
        <taxon>Aphanomyces</taxon>
    </lineage>
</organism>
<dbReference type="VEuPathDB" id="FungiDB:AeMF1_013531"/>
<dbReference type="Pfam" id="PF16916">
    <property type="entry name" value="ZT_dimer"/>
    <property type="match status" value="1"/>
</dbReference>